<proteinExistence type="predicted"/>
<dbReference type="EMBL" id="BK015544">
    <property type="protein sequence ID" value="DAE12168.1"/>
    <property type="molecule type" value="Genomic_DNA"/>
</dbReference>
<reference evidence="1" key="1">
    <citation type="journal article" date="2021" name="Proc. Natl. Acad. Sci. U.S.A.">
        <title>A Catalog of Tens of Thousands of Viruses from Human Metagenomes Reveals Hidden Associations with Chronic Diseases.</title>
        <authorList>
            <person name="Tisza M.J."/>
            <person name="Buck C.B."/>
        </authorList>
    </citation>
    <scope>NUCLEOTIDE SEQUENCE</scope>
    <source>
        <strain evidence="1">CtMOb8</strain>
    </source>
</reference>
<name>A0A8S5PZK7_9CAUD</name>
<organism evidence="1">
    <name type="scientific">Siphoviridae sp. ctMOb8</name>
    <dbReference type="NCBI Taxonomy" id="2825460"/>
    <lineage>
        <taxon>Viruses</taxon>
        <taxon>Duplodnaviria</taxon>
        <taxon>Heunggongvirae</taxon>
        <taxon>Uroviricota</taxon>
        <taxon>Caudoviricetes</taxon>
    </lineage>
</organism>
<protein>
    <submittedName>
        <fullName evidence="1">Uncharacterized protein</fullName>
    </submittedName>
</protein>
<accession>A0A8S5PZK7</accession>
<sequence length="109" mass="13001">MAKIIYFGTEGNGKADHYPMGIDKGLTHEEYKIWTECDNETWIDNVYENPGRHLIKHHGVIYTNYAVPFSIDDERRYSHTEVFWEGLHSEVEMIELIKSYPFLKRQFKM</sequence>
<evidence type="ECO:0000313" key="1">
    <source>
        <dbReference type="EMBL" id="DAE12168.1"/>
    </source>
</evidence>